<keyword evidence="1" id="KW-0547">Nucleotide-binding</keyword>
<dbReference type="InterPro" id="IPR017871">
    <property type="entry name" value="ABC_transporter-like_CS"/>
</dbReference>
<keyword evidence="5" id="KW-1185">Reference proteome</keyword>
<dbReference type="InterPro" id="IPR015854">
    <property type="entry name" value="ABC_transpr_LolD-like"/>
</dbReference>
<evidence type="ECO:0000259" key="3">
    <source>
        <dbReference type="PROSITE" id="PS50893"/>
    </source>
</evidence>
<evidence type="ECO:0000313" key="5">
    <source>
        <dbReference type="Proteomes" id="UP000671908"/>
    </source>
</evidence>
<dbReference type="PROSITE" id="PS00211">
    <property type="entry name" value="ABC_TRANSPORTER_1"/>
    <property type="match status" value="1"/>
</dbReference>
<protein>
    <submittedName>
        <fullName evidence="4">ATP-binding cassette domain-containing protein</fullName>
    </submittedName>
</protein>
<feature type="domain" description="ABC transporter" evidence="3">
    <location>
        <begin position="7"/>
        <end position="243"/>
    </location>
</feature>
<accession>A0A975IF56</accession>
<gene>
    <name evidence="4" type="ORF">HRQ91_10120</name>
</gene>
<dbReference type="InterPro" id="IPR003593">
    <property type="entry name" value="AAA+_ATPase"/>
</dbReference>
<dbReference type="PROSITE" id="PS50893">
    <property type="entry name" value="ABC_TRANSPORTER_2"/>
    <property type="match status" value="1"/>
</dbReference>
<dbReference type="AlphaFoldDB" id="A0A975IF56"/>
<dbReference type="Gene3D" id="3.40.50.300">
    <property type="entry name" value="P-loop containing nucleotide triphosphate hydrolases"/>
    <property type="match status" value="1"/>
</dbReference>
<dbReference type="PANTHER" id="PTHR24220:SF676">
    <property type="entry name" value="OLIGOPEPTIDE TRANSPORT ATP-BINDING PROTEIN AMIE"/>
    <property type="match status" value="1"/>
</dbReference>
<dbReference type="GO" id="GO:0016887">
    <property type="term" value="F:ATP hydrolysis activity"/>
    <property type="evidence" value="ECO:0007669"/>
    <property type="project" value="InterPro"/>
</dbReference>
<evidence type="ECO:0000256" key="2">
    <source>
        <dbReference type="ARBA" id="ARBA00022840"/>
    </source>
</evidence>
<dbReference type="EMBL" id="CP054142">
    <property type="protein sequence ID" value="QTQ14790.1"/>
    <property type="molecule type" value="Genomic_DNA"/>
</dbReference>
<keyword evidence="2 4" id="KW-0067">ATP-binding</keyword>
<dbReference type="GO" id="GO:0005886">
    <property type="term" value="C:plasma membrane"/>
    <property type="evidence" value="ECO:0007669"/>
    <property type="project" value="TreeGrafter"/>
</dbReference>
<name>A0A975IF56_9SPIR</name>
<dbReference type="SUPFAM" id="SSF52540">
    <property type="entry name" value="P-loop containing nucleoside triphosphate hydrolases"/>
    <property type="match status" value="1"/>
</dbReference>
<evidence type="ECO:0000313" key="4">
    <source>
        <dbReference type="EMBL" id="QTQ14790.1"/>
    </source>
</evidence>
<sequence length="246" mass="27216">MADSAVIELKNISFAAQENKIVDNVSYAFEAGKATAIVGPSGGGKSSILKLAAGLLLPVEGSVSYNGRDIFLMNRRQTLDFRRRCAFVFQDSALWANQTVGQILELPLKVHFPQMSFSERIKNIERVLKDVGYKKPIDIRPSALSVGEQKLIAFARAMLCDPDLIFLDECTESLDDSSSRRLVKIIKQKKQEKKTMIFVSHDLNVIKALADIICLVVEGKISLVISGNEITKDEDLVAFIEKGIVI</sequence>
<dbReference type="Pfam" id="PF00005">
    <property type="entry name" value="ABC_tran"/>
    <property type="match status" value="1"/>
</dbReference>
<reference evidence="4 5" key="1">
    <citation type="journal article" date="2021" name="Microbiol. Resour. Announc.">
        <title>Complete Genome Sequences of Three Human Oral Treponema parvum Isolates.</title>
        <authorList>
            <person name="Zeng H."/>
            <person name="Watt R.M."/>
        </authorList>
    </citation>
    <scope>NUCLEOTIDE SEQUENCE [LARGE SCALE GENOMIC DNA]</scope>
    <source>
        <strain evidence="4 5">ATCC 700770</strain>
    </source>
</reference>
<dbReference type="RefSeq" id="WP_210119431.1">
    <property type="nucleotide sequence ID" value="NZ_CP054142.1"/>
</dbReference>
<dbReference type="KEGG" id="tpav:HRQ91_10120"/>
<dbReference type="GO" id="GO:0022857">
    <property type="term" value="F:transmembrane transporter activity"/>
    <property type="evidence" value="ECO:0007669"/>
    <property type="project" value="TreeGrafter"/>
</dbReference>
<dbReference type="Proteomes" id="UP000671908">
    <property type="component" value="Chromosome"/>
</dbReference>
<proteinExistence type="predicted"/>
<dbReference type="SMART" id="SM00382">
    <property type="entry name" value="AAA"/>
    <property type="match status" value="1"/>
</dbReference>
<evidence type="ECO:0000256" key="1">
    <source>
        <dbReference type="ARBA" id="ARBA00022741"/>
    </source>
</evidence>
<dbReference type="PANTHER" id="PTHR24220">
    <property type="entry name" value="IMPORT ATP-BINDING PROTEIN"/>
    <property type="match status" value="1"/>
</dbReference>
<dbReference type="InterPro" id="IPR003439">
    <property type="entry name" value="ABC_transporter-like_ATP-bd"/>
</dbReference>
<dbReference type="InterPro" id="IPR027417">
    <property type="entry name" value="P-loop_NTPase"/>
</dbReference>
<organism evidence="4 5">
    <name type="scientific">Treponema parvum</name>
    <dbReference type="NCBI Taxonomy" id="138851"/>
    <lineage>
        <taxon>Bacteria</taxon>
        <taxon>Pseudomonadati</taxon>
        <taxon>Spirochaetota</taxon>
        <taxon>Spirochaetia</taxon>
        <taxon>Spirochaetales</taxon>
        <taxon>Treponemataceae</taxon>
        <taxon>Treponema</taxon>
    </lineage>
</organism>
<dbReference type="GO" id="GO:0005524">
    <property type="term" value="F:ATP binding"/>
    <property type="evidence" value="ECO:0007669"/>
    <property type="project" value="UniProtKB-KW"/>
</dbReference>